<dbReference type="RefSeq" id="WP_090717937.1">
    <property type="nucleotide sequence ID" value="NZ_CDSC02000447.1"/>
</dbReference>
<proteinExistence type="predicted"/>
<gene>
    <name evidence="1" type="ORF">BAZSYMA_ACONTIG10560_1</name>
</gene>
<evidence type="ECO:0000313" key="1">
    <source>
        <dbReference type="EMBL" id="SEI01872.1"/>
    </source>
</evidence>
<protein>
    <recommendedName>
        <fullName evidence="3">HNH endonuclease</fullName>
    </recommendedName>
</protein>
<dbReference type="Proteomes" id="UP000198988">
    <property type="component" value="Unassembled WGS sequence"/>
</dbReference>
<dbReference type="OrthoDB" id="9815372at2"/>
<dbReference type="AlphaFoldDB" id="A0A1H6MW17"/>
<sequence length="261" mass="30815">MRITDFSELWRAVNKVKIDIIAKTEITLFENEGLDTDLSDVYTSPEGELFTVLKDGSIRKTIVHICDISNYKTEWLLPKFHIFECTTLTTMRGANKGHRYKKASRDDGQFWMIHASGGRYEYLNICKNNCLTQHNSLYDHQTVASFNVKSYLDKPIQHTQPYITNELDMATIPSSYADNWSSISKERKQYYKWICQECFYDLNDYKKYLHTHHINSDVTNNKHENLKVLCIKCHAEEFQHEHIKEKPEYKQFLQIKENHAS</sequence>
<name>A0A1H6MW17_9GAMM</name>
<accession>A0A1H6MW17</accession>
<organism evidence="1 2">
    <name type="scientific">Bathymodiolus azoricus thioautotrophic gill symbiont</name>
    <dbReference type="NCBI Taxonomy" id="235205"/>
    <lineage>
        <taxon>Bacteria</taxon>
        <taxon>Pseudomonadati</taxon>
        <taxon>Pseudomonadota</taxon>
        <taxon>Gammaproteobacteria</taxon>
        <taxon>sulfur-oxidizing symbionts</taxon>
    </lineage>
</organism>
<evidence type="ECO:0000313" key="2">
    <source>
        <dbReference type="Proteomes" id="UP000198988"/>
    </source>
</evidence>
<dbReference type="EMBL" id="CDSC02000447">
    <property type="protein sequence ID" value="SEI01872.1"/>
    <property type="molecule type" value="Genomic_DNA"/>
</dbReference>
<evidence type="ECO:0008006" key="3">
    <source>
        <dbReference type="Google" id="ProtNLM"/>
    </source>
</evidence>
<reference evidence="2" key="1">
    <citation type="submission" date="2016-06" db="EMBL/GenBank/DDBJ databases">
        <authorList>
            <person name="Petersen J."/>
            <person name="Sayavedra L."/>
        </authorList>
    </citation>
    <scope>NUCLEOTIDE SEQUENCE [LARGE SCALE GENOMIC DNA]</scope>
    <source>
        <strain evidence="2">BazSymA</strain>
    </source>
</reference>